<dbReference type="Gene3D" id="3.60.15.10">
    <property type="entry name" value="Ribonuclease Z/Hydroxyacylglutathione hydrolase-like"/>
    <property type="match status" value="1"/>
</dbReference>
<dbReference type="PANTHER" id="PTHR42663">
    <property type="entry name" value="HYDROLASE C777.06C-RELATED-RELATED"/>
    <property type="match status" value="1"/>
</dbReference>
<dbReference type="Proteomes" id="UP000628854">
    <property type="component" value="Unassembled WGS sequence"/>
</dbReference>
<dbReference type="Pfam" id="PF12706">
    <property type="entry name" value="Lactamase_B_2"/>
    <property type="match status" value="1"/>
</dbReference>
<comment type="caution">
    <text evidence="2">The sequence shown here is derived from an EMBL/GenBank/DDBJ whole genome shotgun (WGS) entry which is preliminary data.</text>
</comment>
<proteinExistence type="predicted"/>
<evidence type="ECO:0000313" key="2">
    <source>
        <dbReference type="EMBL" id="GGB58831.1"/>
    </source>
</evidence>
<dbReference type="InterPro" id="IPR036866">
    <property type="entry name" value="RibonucZ/Hydroxyglut_hydro"/>
</dbReference>
<dbReference type="SUPFAM" id="SSF56281">
    <property type="entry name" value="Metallo-hydrolase/oxidoreductase"/>
    <property type="match status" value="1"/>
</dbReference>
<protein>
    <submittedName>
        <fullName evidence="2">Phosphoribosyl 1,2-cyclic phosphodiesterase</fullName>
    </submittedName>
</protein>
<accession>A0ABQ1J2Z1</accession>
<sequence>MTTTARFTFLGTGSSGGVPRVGNDWGDCDPNEPKNRRRRCGALIDLGDPINPESCTRVLIDSPPDLREQLLEADVSHLDGLVYTHDHADQSHGIDDVRALAMRMRRQVPTFLDAPTAQTLTTRFEYCFTGKGGYPPILDLQPLIQIGRPFSVDGPGGPLELEPIKQFHGRIISLGFRIGSLAYCNDLHDFPEESLERLKGTEVLVLDALRYTPHPSHAHLERALGWIEEIRPERAYLTNLHIDMDYRTLCEELPPHVRPAHDGLCIEFAH</sequence>
<keyword evidence="3" id="KW-1185">Reference proteome</keyword>
<dbReference type="EMBL" id="BMKF01000001">
    <property type="protein sequence ID" value="GGB58831.1"/>
    <property type="molecule type" value="Genomic_DNA"/>
</dbReference>
<organism evidence="2 3">
    <name type="scientific">Henriciella pelagia</name>
    <dbReference type="NCBI Taxonomy" id="1977912"/>
    <lineage>
        <taxon>Bacteria</taxon>
        <taxon>Pseudomonadati</taxon>
        <taxon>Pseudomonadota</taxon>
        <taxon>Alphaproteobacteria</taxon>
        <taxon>Hyphomonadales</taxon>
        <taxon>Hyphomonadaceae</taxon>
        <taxon>Henriciella</taxon>
    </lineage>
</organism>
<dbReference type="RefSeq" id="WP_084393834.1">
    <property type="nucleotide sequence ID" value="NZ_JBETGM010000189.1"/>
</dbReference>
<dbReference type="PANTHER" id="PTHR42663:SF6">
    <property type="entry name" value="HYDROLASE C777.06C-RELATED"/>
    <property type="match status" value="1"/>
</dbReference>
<feature type="domain" description="Metallo-beta-lactamase" evidence="1">
    <location>
        <begin position="56"/>
        <end position="238"/>
    </location>
</feature>
<dbReference type="InterPro" id="IPR001279">
    <property type="entry name" value="Metallo-B-lactamas"/>
</dbReference>
<name>A0ABQ1J2Z1_9PROT</name>
<evidence type="ECO:0000313" key="3">
    <source>
        <dbReference type="Proteomes" id="UP000628854"/>
    </source>
</evidence>
<evidence type="ECO:0000259" key="1">
    <source>
        <dbReference type="Pfam" id="PF12706"/>
    </source>
</evidence>
<reference evidence="3" key="1">
    <citation type="journal article" date="2019" name="Int. J. Syst. Evol. Microbiol.">
        <title>The Global Catalogue of Microorganisms (GCM) 10K type strain sequencing project: providing services to taxonomists for standard genome sequencing and annotation.</title>
        <authorList>
            <consortium name="The Broad Institute Genomics Platform"/>
            <consortium name="The Broad Institute Genome Sequencing Center for Infectious Disease"/>
            <person name="Wu L."/>
            <person name="Ma J."/>
        </authorList>
    </citation>
    <scope>NUCLEOTIDE SEQUENCE [LARGE SCALE GENOMIC DNA]</scope>
    <source>
        <strain evidence="3">CGMCC 1.15928</strain>
    </source>
</reference>
<dbReference type="CDD" id="cd16279">
    <property type="entry name" value="metallo-hydrolase-like_MBL-fold"/>
    <property type="match status" value="1"/>
</dbReference>
<gene>
    <name evidence="2" type="ORF">GCM10011503_04030</name>
</gene>